<sequence>MMNWKKYLFIAATVFSVGQGFAQINILNAEHPEEIGTPSAEDSLSPDKPIEYGYVSDRDILWKRDVWEFIDLDERVNFPLYYPTDTLRIGSNRRSLYNVLLKGLKSGELEAYTDSYFTDKIQDFDSISYALTKTDTLDVAFDYMNANPGEPLPEGFVVRTDITSSNIEGFKIRGVWYFDKRQGELKYRLVGIAPVSKDVNFLDSEDAAFIDLFWVWYPSARNLLHEYKAFNERNSATPISFDHLLNSRRFNAVIYKVENVYGDREIDQYIQNNALFQLLESDRIKDQIRDMEQDMWTY</sequence>
<dbReference type="Pfam" id="PF19841">
    <property type="entry name" value="GldN"/>
    <property type="match status" value="1"/>
</dbReference>
<keyword evidence="1" id="KW-0732">Signal</keyword>
<keyword evidence="3" id="KW-1185">Reference proteome</keyword>
<dbReference type="STRING" id="1224947.SAMN05216480_105218"/>
<dbReference type="InterPro" id="IPR019847">
    <property type="entry name" value="Gliding_motility_assoc_GldN"/>
</dbReference>
<protein>
    <submittedName>
        <fullName evidence="2">Gliding motility associated protien GldN</fullName>
    </submittedName>
</protein>
<evidence type="ECO:0000313" key="2">
    <source>
        <dbReference type="EMBL" id="SFU51185.1"/>
    </source>
</evidence>
<dbReference type="AlphaFoldDB" id="A0A1I7GRX1"/>
<reference evidence="2 3" key="1">
    <citation type="submission" date="2016-10" db="EMBL/GenBank/DDBJ databases">
        <authorList>
            <person name="de Groot N.N."/>
        </authorList>
    </citation>
    <scope>NUCLEOTIDE SEQUENCE [LARGE SCALE GENOMIC DNA]</scope>
    <source>
        <strain evidence="2 3">CGMCC 1.12333</strain>
    </source>
</reference>
<accession>A0A1I7GRX1</accession>
<dbReference type="RefSeq" id="WP_317040073.1">
    <property type="nucleotide sequence ID" value="NZ_FPBK01000005.1"/>
</dbReference>
<dbReference type="Proteomes" id="UP000199138">
    <property type="component" value="Unassembled WGS sequence"/>
</dbReference>
<feature type="chain" id="PRO_5011510939" evidence="1">
    <location>
        <begin position="23"/>
        <end position="298"/>
    </location>
</feature>
<evidence type="ECO:0000256" key="1">
    <source>
        <dbReference type="SAM" id="SignalP"/>
    </source>
</evidence>
<dbReference type="EMBL" id="FPBK01000005">
    <property type="protein sequence ID" value="SFU51185.1"/>
    <property type="molecule type" value="Genomic_DNA"/>
</dbReference>
<name>A0A1I7GRX1_9FLAO</name>
<feature type="signal peptide" evidence="1">
    <location>
        <begin position="1"/>
        <end position="22"/>
    </location>
</feature>
<gene>
    <name evidence="2" type="ORF">SAMN05216480_105218</name>
</gene>
<dbReference type="NCBIfam" id="TIGR03523">
    <property type="entry name" value="GldN"/>
    <property type="match status" value="1"/>
</dbReference>
<evidence type="ECO:0000313" key="3">
    <source>
        <dbReference type="Proteomes" id="UP000199138"/>
    </source>
</evidence>
<proteinExistence type="predicted"/>
<organism evidence="2 3">
    <name type="scientific">Pustulibacterium marinum</name>
    <dbReference type="NCBI Taxonomy" id="1224947"/>
    <lineage>
        <taxon>Bacteria</taxon>
        <taxon>Pseudomonadati</taxon>
        <taxon>Bacteroidota</taxon>
        <taxon>Flavobacteriia</taxon>
        <taxon>Flavobacteriales</taxon>
        <taxon>Flavobacteriaceae</taxon>
        <taxon>Pustulibacterium</taxon>
    </lineage>
</organism>